<proteinExistence type="inferred from homology"/>
<feature type="binding site" evidence="9">
    <location>
        <position position="66"/>
    </location>
    <ligand>
        <name>Mg(2+)</name>
        <dbReference type="ChEBI" id="CHEBI:18420"/>
    </ligand>
</feature>
<keyword evidence="2 9" id="KW-0808">Transferase</keyword>
<evidence type="ECO:0000256" key="6">
    <source>
        <dbReference type="ARBA" id="ARBA00047334"/>
    </source>
</evidence>
<evidence type="ECO:0000256" key="2">
    <source>
        <dbReference type="ARBA" id="ARBA00022679"/>
    </source>
</evidence>
<evidence type="ECO:0000313" key="13">
    <source>
        <dbReference type="EMBL" id="OWP79815.1"/>
    </source>
</evidence>
<evidence type="ECO:0000256" key="11">
    <source>
        <dbReference type="RuleBase" id="RU004253"/>
    </source>
</evidence>
<name>A0A246GEK2_9FLAO</name>
<protein>
    <recommendedName>
        <fullName evidence="9">Thiamine-phosphate synthase</fullName>
        <shortName evidence="9">TP synthase</shortName>
        <shortName evidence="9">TPS</shortName>
        <ecNumber evidence="9">2.5.1.3</ecNumber>
    </recommendedName>
    <alternativeName>
        <fullName evidence="9">Thiamine-phosphate pyrophosphorylase</fullName>
        <shortName evidence="9">TMP pyrophosphorylase</shortName>
        <shortName evidence="9">TMP-PPase</shortName>
    </alternativeName>
</protein>
<sequence length="210" mass="23087">MLPKIQYISQGTTPENQLNSIQKALDAGISWIQLRYKNVPEIEVFRLAEQIKKITDTYQALLTINDFSTIAKAIDAHGLHLGLTDGSIDQARDLLGNTKIIGGTANTLEDVQQRFTEKCDYVGLGPLRFTTTKEKLSPTLGLEGYKNIINAVSNATPIKPIFAIGGIQLEDVAPLMETGIYGIAVSGMIMETNQPLKCIKQLNEILYSYA</sequence>
<comment type="cofactor">
    <cofactor evidence="9">
        <name>Mg(2+)</name>
        <dbReference type="ChEBI" id="CHEBI:18420"/>
    </cofactor>
    <text evidence="9">Binds 1 Mg(2+) ion per subunit.</text>
</comment>
<dbReference type="GO" id="GO:0000287">
    <property type="term" value="F:magnesium ion binding"/>
    <property type="evidence" value="ECO:0007669"/>
    <property type="project" value="UniProtKB-UniRule"/>
</dbReference>
<evidence type="ECO:0000256" key="9">
    <source>
        <dbReference type="HAMAP-Rule" id="MF_00097"/>
    </source>
</evidence>
<dbReference type="SUPFAM" id="SSF51391">
    <property type="entry name" value="Thiamin phosphate synthase"/>
    <property type="match status" value="1"/>
</dbReference>
<reference evidence="13 14" key="1">
    <citation type="journal article" date="2017" name="Infect. Genet. Evol.">
        <title>Comparative genome analysis of fish pathogen Flavobacterium columnare reveals extensive sequence diversity within the species.</title>
        <authorList>
            <person name="Kayansamruaj P."/>
            <person name="Dong H.T."/>
            <person name="Hirono I."/>
            <person name="Kondo H."/>
            <person name="Senapin S."/>
            <person name="Rodkhum C."/>
        </authorList>
    </citation>
    <scope>NUCLEOTIDE SEQUENCE [LARGE SCALE GENOMIC DNA]</scope>
    <source>
        <strain evidence="13 14">1214</strain>
    </source>
</reference>
<dbReference type="Proteomes" id="UP000198034">
    <property type="component" value="Unassembled WGS sequence"/>
</dbReference>
<feature type="binding site" evidence="9">
    <location>
        <begin position="33"/>
        <end position="37"/>
    </location>
    <ligand>
        <name>4-amino-2-methyl-5-(diphosphooxymethyl)pyrimidine</name>
        <dbReference type="ChEBI" id="CHEBI:57841"/>
    </ligand>
</feature>
<dbReference type="GO" id="GO:0005737">
    <property type="term" value="C:cytoplasm"/>
    <property type="evidence" value="ECO:0007669"/>
    <property type="project" value="TreeGrafter"/>
</dbReference>
<evidence type="ECO:0000256" key="3">
    <source>
        <dbReference type="ARBA" id="ARBA00022723"/>
    </source>
</evidence>
<accession>A0A246GEK2</accession>
<dbReference type="GO" id="GO:0004789">
    <property type="term" value="F:thiamine-phosphate diphosphorylase activity"/>
    <property type="evidence" value="ECO:0007669"/>
    <property type="project" value="UniProtKB-UniRule"/>
</dbReference>
<comment type="pathway">
    <text evidence="1 9 11">Cofactor biosynthesis; thiamine diphosphate biosynthesis; thiamine phosphate from 4-amino-2-methyl-5-diphosphomethylpyrimidine and 4-methyl-5-(2-phosphoethyl)-thiazole: step 1/1.</text>
</comment>
<evidence type="ECO:0000256" key="10">
    <source>
        <dbReference type="RuleBase" id="RU003826"/>
    </source>
</evidence>
<dbReference type="AlphaFoldDB" id="A0A246GEK2"/>
<comment type="similarity">
    <text evidence="9 10">Belongs to the thiamine-phosphate synthase family.</text>
</comment>
<dbReference type="UniPathway" id="UPA00060">
    <property type="reaction ID" value="UER00141"/>
</dbReference>
<dbReference type="GO" id="GO:0009228">
    <property type="term" value="P:thiamine biosynthetic process"/>
    <property type="evidence" value="ECO:0007669"/>
    <property type="project" value="UniProtKB-KW"/>
</dbReference>
<dbReference type="GO" id="GO:0009229">
    <property type="term" value="P:thiamine diphosphate biosynthetic process"/>
    <property type="evidence" value="ECO:0007669"/>
    <property type="project" value="UniProtKB-UniRule"/>
</dbReference>
<comment type="function">
    <text evidence="9">Condenses 4-methyl-5-(beta-hydroxyethyl)thiazole monophosphate (THZ-P) and 2-methyl-4-amino-5-hydroxymethyl pyrimidine pyrophosphate (HMP-PP) to form thiamine monophosphate (TMP).</text>
</comment>
<dbReference type="Pfam" id="PF02581">
    <property type="entry name" value="TMP-TENI"/>
    <property type="match status" value="1"/>
</dbReference>
<comment type="caution">
    <text evidence="13">The sequence shown here is derived from an EMBL/GenBank/DDBJ whole genome shotgun (WGS) entry which is preliminary data.</text>
</comment>
<comment type="catalytic activity">
    <reaction evidence="7 9 10">
        <text>2-(2-carboxy-4-methylthiazol-5-yl)ethyl phosphate + 4-amino-2-methyl-5-(diphosphooxymethyl)pyrimidine + 2 H(+) = thiamine phosphate + CO2 + diphosphate</text>
        <dbReference type="Rhea" id="RHEA:47848"/>
        <dbReference type="ChEBI" id="CHEBI:15378"/>
        <dbReference type="ChEBI" id="CHEBI:16526"/>
        <dbReference type="ChEBI" id="CHEBI:33019"/>
        <dbReference type="ChEBI" id="CHEBI:37575"/>
        <dbReference type="ChEBI" id="CHEBI:57841"/>
        <dbReference type="ChEBI" id="CHEBI:62890"/>
        <dbReference type="EC" id="2.5.1.3"/>
    </reaction>
</comment>
<keyword evidence="3 9" id="KW-0479">Metal-binding</keyword>
<keyword evidence="5 9" id="KW-0784">Thiamine biosynthesis</keyword>
<dbReference type="Gene3D" id="3.20.20.70">
    <property type="entry name" value="Aldolase class I"/>
    <property type="match status" value="1"/>
</dbReference>
<keyword evidence="4 9" id="KW-0460">Magnesium</keyword>
<feature type="binding site" evidence="9">
    <location>
        <position position="133"/>
    </location>
    <ligand>
        <name>4-amino-2-methyl-5-(diphosphooxymethyl)pyrimidine</name>
        <dbReference type="ChEBI" id="CHEBI:57841"/>
    </ligand>
</feature>
<dbReference type="InterPro" id="IPR022998">
    <property type="entry name" value="ThiamineP_synth_TenI"/>
</dbReference>
<evidence type="ECO:0000259" key="12">
    <source>
        <dbReference type="Pfam" id="PF02581"/>
    </source>
</evidence>
<dbReference type="PANTHER" id="PTHR20857">
    <property type="entry name" value="THIAMINE-PHOSPHATE PYROPHOSPHORYLASE"/>
    <property type="match status" value="1"/>
</dbReference>
<evidence type="ECO:0000313" key="14">
    <source>
        <dbReference type="Proteomes" id="UP000198034"/>
    </source>
</evidence>
<comment type="catalytic activity">
    <reaction evidence="6 9 10">
        <text>4-methyl-5-(2-phosphooxyethyl)-thiazole + 4-amino-2-methyl-5-(diphosphooxymethyl)pyrimidine + H(+) = thiamine phosphate + diphosphate</text>
        <dbReference type="Rhea" id="RHEA:22328"/>
        <dbReference type="ChEBI" id="CHEBI:15378"/>
        <dbReference type="ChEBI" id="CHEBI:33019"/>
        <dbReference type="ChEBI" id="CHEBI:37575"/>
        <dbReference type="ChEBI" id="CHEBI:57841"/>
        <dbReference type="ChEBI" id="CHEBI:58296"/>
        <dbReference type="EC" id="2.5.1.3"/>
    </reaction>
</comment>
<feature type="domain" description="Thiamine phosphate synthase/TenI" evidence="12">
    <location>
        <begin position="14"/>
        <end position="188"/>
    </location>
</feature>
<evidence type="ECO:0000256" key="1">
    <source>
        <dbReference type="ARBA" id="ARBA00005165"/>
    </source>
</evidence>
<evidence type="ECO:0000256" key="7">
    <source>
        <dbReference type="ARBA" id="ARBA00047851"/>
    </source>
</evidence>
<dbReference type="InterPro" id="IPR034291">
    <property type="entry name" value="TMP_synthase"/>
</dbReference>
<organism evidence="13 14">
    <name type="scientific">Flavobacterium columnare</name>
    <dbReference type="NCBI Taxonomy" id="996"/>
    <lineage>
        <taxon>Bacteria</taxon>
        <taxon>Pseudomonadati</taxon>
        <taxon>Bacteroidota</taxon>
        <taxon>Flavobacteriia</taxon>
        <taxon>Flavobacteriales</taxon>
        <taxon>Flavobacteriaceae</taxon>
        <taxon>Flavobacterium</taxon>
    </lineage>
</organism>
<dbReference type="NCBIfam" id="TIGR00693">
    <property type="entry name" value="thiE"/>
    <property type="match status" value="1"/>
</dbReference>
<dbReference type="EMBL" id="MTCY01000001">
    <property type="protein sequence ID" value="OWP79815.1"/>
    <property type="molecule type" value="Genomic_DNA"/>
</dbReference>
<comment type="caution">
    <text evidence="9">Lacks conserved residue(s) required for the propagation of feature annotation.</text>
</comment>
<dbReference type="EC" id="2.5.1.3" evidence="9"/>
<dbReference type="NCBIfam" id="NF000736">
    <property type="entry name" value="PRK00043.2-3"/>
    <property type="match status" value="1"/>
</dbReference>
<feature type="binding site" evidence="9">
    <location>
        <position position="166"/>
    </location>
    <ligand>
        <name>2-[(2R,5Z)-2-carboxy-4-methylthiazol-5(2H)-ylidene]ethyl phosphate</name>
        <dbReference type="ChEBI" id="CHEBI:62899"/>
    </ligand>
</feature>
<dbReference type="InterPro" id="IPR036206">
    <property type="entry name" value="ThiamineP_synth_sf"/>
</dbReference>
<evidence type="ECO:0000256" key="8">
    <source>
        <dbReference type="ARBA" id="ARBA00047883"/>
    </source>
</evidence>
<evidence type="ECO:0000256" key="4">
    <source>
        <dbReference type="ARBA" id="ARBA00022842"/>
    </source>
</evidence>
<feature type="binding site" evidence="9">
    <location>
        <begin position="130"/>
        <end position="132"/>
    </location>
    <ligand>
        <name>2-[(2R,5Z)-2-carboxy-4-methylthiazol-5(2H)-ylidene]ethyl phosphate</name>
        <dbReference type="ChEBI" id="CHEBI:62899"/>
    </ligand>
</feature>
<gene>
    <name evidence="9" type="primary">thiE</name>
    <name evidence="13" type="ORF">BWK62_00875</name>
</gene>
<dbReference type="CDD" id="cd00564">
    <property type="entry name" value="TMP_TenI"/>
    <property type="match status" value="1"/>
</dbReference>
<dbReference type="HAMAP" id="MF_00097">
    <property type="entry name" value="TMP_synthase"/>
    <property type="match status" value="1"/>
</dbReference>
<dbReference type="InterPro" id="IPR013785">
    <property type="entry name" value="Aldolase_TIM"/>
</dbReference>
<feature type="binding site" evidence="9">
    <location>
        <position position="65"/>
    </location>
    <ligand>
        <name>4-amino-2-methyl-5-(diphosphooxymethyl)pyrimidine</name>
        <dbReference type="ChEBI" id="CHEBI:57841"/>
    </ligand>
</feature>
<feature type="binding site" evidence="9">
    <location>
        <position position="104"/>
    </location>
    <ligand>
        <name>4-amino-2-methyl-5-(diphosphooxymethyl)pyrimidine</name>
        <dbReference type="ChEBI" id="CHEBI:57841"/>
    </ligand>
</feature>
<comment type="catalytic activity">
    <reaction evidence="8 9 10">
        <text>2-[(2R,5Z)-2-carboxy-4-methylthiazol-5(2H)-ylidene]ethyl phosphate + 4-amino-2-methyl-5-(diphosphooxymethyl)pyrimidine + 2 H(+) = thiamine phosphate + CO2 + diphosphate</text>
        <dbReference type="Rhea" id="RHEA:47844"/>
        <dbReference type="ChEBI" id="CHEBI:15378"/>
        <dbReference type="ChEBI" id="CHEBI:16526"/>
        <dbReference type="ChEBI" id="CHEBI:33019"/>
        <dbReference type="ChEBI" id="CHEBI:37575"/>
        <dbReference type="ChEBI" id="CHEBI:57841"/>
        <dbReference type="ChEBI" id="CHEBI:62899"/>
        <dbReference type="EC" id="2.5.1.3"/>
    </reaction>
</comment>
<evidence type="ECO:0000256" key="5">
    <source>
        <dbReference type="ARBA" id="ARBA00022977"/>
    </source>
</evidence>
<feature type="binding site" evidence="9">
    <location>
        <position position="85"/>
    </location>
    <ligand>
        <name>Mg(2+)</name>
        <dbReference type="ChEBI" id="CHEBI:18420"/>
    </ligand>
</feature>
<dbReference type="PANTHER" id="PTHR20857:SF15">
    <property type="entry name" value="THIAMINE-PHOSPHATE SYNTHASE"/>
    <property type="match status" value="1"/>
</dbReference>